<evidence type="ECO:0000313" key="2">
    <source>
        <dbReference type="EMBL" id="SVD06721.1"/>
    </source>
</evidence>
<name>A0A382SCS5_9ZZZZ</name>
<accession>A0A382SCS5</accession>
<feature type="non-terminal residue" evidence="2">
    <location>
        <position position="51"/>
    </location>
</feature>
<feature type="region of interest" description="Disordered" evidence="1">
    <location>
        <begin position="1"/>
        <end position="30"/>
    </location>
</feature>
<proteinExistence type="predicted"/>
<feature type="non-terminal residue" evidence="2">
    <location>
        <position position="1"/>
    </location>
</feature>
<dbReference type="AlphaFoldDB" id="A0A382SCS5"/>
<dbReference type="EMBL" id="UINC01127540">
    <property type="protein sequence ID" value="SVD06721.1"/>
    <property type="molecule type" value="Genomic_DNA"/>
</dbReference>
<reference evidence="2" key="1">
    <citation type="submission" date="2018-05" db="EMBL/GenBank/DDBJ databases">
        <authorList>
            <person name="Lanie J.A."/>
            <person name="Ng W.-L."/>
            <person name="Kazmierczak K.M."/>
            <person name="Andrzejewski T.M."/>
            <person name="Davidsen T.M."/>
            <person name="Wayne K.J."/>
            <person name="Tettelin H."/>
            <person name="Glass J.I."/>
            <person name="Rusch D."/>
            <person name="Podicherti R."/>
            <person name="Tsui H.-C.T."/>
            <person name="Winkler M.E."/>
        </authorList>
    </citation>
    <scope>NUCLEOTIDE SEQUENCE</scope>
</reference>
<protein>
    <submittedName>
        <fullName evidence="2">Uncharacterized protein</fullName>
    </submittedName>
</protein>
<gene>
    <name evidence="2" type="ORF">METZ01_LOCUS359575</name>
</gene>
<organism evidence="2">
    <name type="scientific">marine metagenome</name>
    <dbReference type="NCBI Taxonomy" id="408172"/>
    <lineage>
        <taxon>unclassified sequences</taxon>
        <taxon>metagenomes</taxon>
        <taxon>ecological metagenomes</taxon>
    </lineage>
</organism>
<evidence type="ECO:0000256" key="1">
    <source>
        <dbReference type="SAM" id="MobiDB-lite"/>
    </source>
</evidence>
<sequence length="51" mass="5485">PPAGFSQAEIQPATAPIESSPRFSSRHRFGGGHHRIRCAAHRDGAVVIHDV</sequence>